<reference evidence="2 3" key="1">
    <citation type="submission" date="2023-03" db="EMBL/GenBank/DDBJ databases">
        <title>Complete genome sequences of several Auritidibacter ignavus strains isolated from ear infections.</title>
        <authorList>
            <person name="Baehr T."/>
            <person name="Baumhoegger A.M."/>
        </authorList>
    </citation>
    <scope>NUCLEOTIDE SEQUENCE [LARGE SCALE GENOMIC DNA]</scope>
    <source>
        <strain evidence="2 3">BABAE-6</strain>
    </source>
</reference>
<dbReference type="Proteomes" id="UP001224674">
    <property type="component" value="Chromosome"/>
</dbReference>
<dbReference type="EMBL" id="CP122566">
    <property type="protein sequence ID" value="WGH92451.1"/>
    <property type="molecule type" value="Genomic_DNA"/>
</dbReference>
<dbReference type="AlphaFoldDB" id="A0AAJ6AFP6"/>
<evidence type="ECO:0000256" key="1">
    <source>
        <dbReference type="SAM" id="MobiDB-lite"/>
    </source>
</evidence>
<dbReference type="RefSeq" id="WP_233242951.1">
    <property type="nucleotide sequence ID" value="NZ_CP122561.1"/>
</dbReference>
<sequence length="71" mass="7891">MSRSSLRRALRKASRRLRGTGTRSTVTRDDDELLPLPIKSAPINIARQIALRAANVGLTSLYSIYRLDPAL</sequence>
<accession>A0AAJ6AFP6</accession>
<protein>
    <submittedName>
        <fullName evidence="2">Uncharacterized protein</fullName>
    </submittedName>
</protein>
<gene>
    <name evidence="2" type="ORF">QDX21_08995</name>
</gene>
<feature type="compositionally biased region" description="Basic residues" evidence="1">
    <location>
        <begin position="1"/>
        <end position="18"/>
    </location>
</feature>
<dbReference type="GeneID" id="83696043"/>
<keyword evidence="3" id="KW-1185">Reference proteome</keyword>
<organism evidence="2 3">
    <name type="scientific">Auritidibacter ignavus</name>
    <dbReference type="NCBI Taxonomy" id="678932"/>
    <lineage>
        <taxon>Bacteria</taxon>
        <taxon>Bacillati</taxon>
        <taxon>Actinomycetota</taxon>
        <taxon>Actinomycetes</taxon>
        <taxon>Micrococcales</taxon>
        <taxon>Micrococcaceae</taxon>
        <taxon>Auritidibacter</taxon>
    </lineage>
</organism>
<evidence type="ECO:0000313" key="3">
    <source>
        <dbReference type="Proteomes" id="UP001224674"/>
    </source>
</evidence>
<evidence type="ECO:0000313" key="2">
    <source>
        <dbReference type="EMBL" id="WGH92451.1"/>
    </source>
</evidence>
<proteinExistence type="predicted"/>
<feature type="region of interest" description="Disordered" evidence="1">
    <location>
        <begin position="1"/>
        <end position="28"/>
    </location>
</feature>
<name>A0AAJ6AFP6_9MICC</name>